<dbReference type="GO" id="GO:0060395">
    <property type="term" value="P:SMAD protein signal transduction"/>
    <property type="evidence" value="ECO:0007669"/>
    <property type="project" value="TreeGrafter"/>
</dbReference>
<keyword evidence="2" id="KW-0804">Transcription</keyword>
<proteinExistence type="predicted"/>
<dbReference type="GO" id="GO:0030154">
    <property type="term" value="P:cell differentiation"/>
    <property type="evidence" value="ECO:0007669"/>
    <property type="project" value="TreeGrafter"/>
</dbReference>
<evidence type="ECO:0000259" key="3">
    <source>
        <dbReference type="PROSITE" id="PS51076"/>
    </source>
</evidence>
<dbReference type="GO" id="GO:0050793">
    <property type="term" value="P:regulation of developmental process"/>
    <property type="evidence" value="ECO:0007669"/>
    <property type="project" value="UniProtKB-ARBA"/>
</dbReference>
<dbReference type="InterPro" id="IPR008984">
    <property type="entry name" value="SMAD_FHA_dom_sf"/>
</dbReference>
<dbReference type="Proteomes" id="UP000270094">
    <property type="component" value="Unassembled WGS sequence"/>
</dbReference>
<gene>
    <name evidence="4" type="ORF">SVUK_LOCUS2240</name>
</gene>
<dbReference type="PROSITE" id="PS51076">
    <property type="entry name" value="MH2"/>
    <property type="match status" value="1"/>
</dbReference>
<dbReference type="InterPro" id="IPR013790">
    <property type="entry name" value="Dwarfin"/>
</dbReference>
<keyword evidence="1" id="KW-0805">Transcription regulation</keyword>
<dbReference type="GO" id="GO:0032924">
    <property type="term" value="P:activin receptor signaling pathway"/>
    <property type="evidence" value="ECO:0007669"/>
    <property type="project" value="TreeGrafter"/>
</dbReference>
<evidence type="ECO:0000256" key="1">
    <source>
        <dbReference type="ARBA" id="ARBA00023015"/>
    </source>
</evidence>
<dbReference type="InterPro" id="IPR017855">
    <property type="entry name" value="SMAD-like_dom_sf"/>
</dbReference>
<evidence type="ECO:0000313" key="4">
    <source>
        <dbReference type="EMBL" id="VDM67242.1"/>
    </source>
</evidence>
<dbReference type="Gene3D" id="2.60.200.10">
    <property type="match status" value="1"/>
</dbReference>
<organism evidence="4 5">
    <name type="scientific">Strongylus vulgaris</name>
    <name type="common">Blood worm</name>
    <dbReference type="NCBI Taxonomy" id="40348"/>
    <lineage>
        <taxon>Eukaryota</taxon>
        <taxon>Metazoa</taxon>
        <taxon>Ecdysozoa</taxon>
        <taxon>Nematoda</taxon>
        <taxon>Chromadorea</taxon>
        <taxon>Rhabditida</taxon>
        <taxon>Rhabditina</taxon>
        <taxon>Rhabditomorpha</taxon>
        <taxon>Strongyloidea</taxon>
        <taxon>Strongylidae</taxon>
        <taxon>Strongylus</taxon>
    </lineage>
</organism>
<dbReference type="GO" id="GO:0071144">
    <property type="term" value="C:heteromeric SMAD protein complex"/>
    <property type="evidence" value="ECO:0007669"/>
    <property type="project" value="TreeGrafter"/>
</dbReference>
<dbReference type="GO" id="GO:0009653">
    <property type="term" value="P:anatomical structure morphogenesis"/>
    <property type="evidence" value="ECO:0007669"/>
    <property type="project" value="TreeGrafter"/>
</dbReference>
<name>A0A3P7KHN9_STRVU</name>
<dbReference type="Pfam" id="PF03166">
    <property type="entry name" value="MH2"/>
    <property type="match status" value="1"/>
</dbReference>
<dbReference type="PANTHER" id="PTHR13703:SF25">
    <property type="entry name" value="MOTHERS AGAINST DECAPENTAPLEGIC HOMOLOG"/>
    <property type="match status" value="1"/>
</dbReference>
<dbReference type="AlphaFoldDB" id="A0A3P7KHN9"/>
<dbReference type="SMART" id="SM00524">
    <property type="entry name" value="DWB"/>
    <property type="match status" value="1"/>
</dbReference>
<dbReference type="GO" id="GO:0000978">
    <property type="term" value="F:RNA polymerase II cis-regulatory region sequence-specific DNA binding"/>
    <property type="evidence" value="ECO:0007669"/>
    <property type="project" value="TreeGrafter"/>
</dbReference>
<feature type="domain" description="MH2" evidence="3">
    <location>
        <begin position="1"/>
        <end position="126"/>
    </location>
</feature>
<dbReference type="SUPFAM" id="SSF49879">
    <property type="entry name" value="SMAD/FHA domain"/>
    <property type="match status" value="1"/>
</dbReference>
<dbReference type="GO" id="GO:0009791">
    <property type="term" value="P:post-embryonic development"/>
    <property type="evidence" value="ECO:0007669"/>
    <property type="project" value="UniProtKB-ARBA"/>
</dbReference>
<dbReference type="PANTHER" id="PTHR13703">
    <property type="entry name" value="SMAD"/>
    <property type="match status" value="1"/>
</dbReference>
<dbReference type="EMBL" id="UYYB01004976">
    <property type="protein sequence ID" value="VDM67242.1"/>
    <property type="molecule type" value="Genomic_DNA"/>
</dbReference>
<dbReference type="GO" id="GO:0000981">
    <property type="term" value="F:DNA-binding transcription factor activity, RNA polymerase II-specific"/>
    <property type="evidence" value="ECO:0007669"/>
    <property type="project" value="TreeGrafter"/>
</dbReference>
<reference evidence="4 5" key="1">
    <citation type="submission" date="2018-11" db="EMBL/GenBank/DDBJ databases">
        <authorList>
            <consortium name="Pathogen Informatics"/>
        </authorList>
    </citation>
    <scope>NUCLEOTIDE SEQUENCE [LARGE SCALE GENOMIC DNA]</scope>
</reference>
<dbReference type="GO" id="GO:0051239">
    <property type="term" value="P:regulation of multicellular organismal process"/>
    <property type="evidence" value="ECO:0007669"/>
    <property type="project" value="UniProtKB-ARBA"/>
</dbReference>
<keyword evidence="5" id="KW-1185">Reference proteome</keyword>
<protein>
    <recommendedName>
        <fullName evidence="3">MH2 domain-containing protein</fullName>
    </recommendedName>
</protein>
<dbReference type="InterPro" id="IPR001132">
    <property type="entry name" value="SMAD_dom_Dwarfin-type"/>
</dbReference>
<dbReference type="OrthoDB" id="5794312at2759"/>
<evidence type="ECO:0000313" key="5">
    <source>
        <dbReference type="Proteomes" id="UP000270094"/>
    </source>
</evidence>
<accession>A0A3P7KHN9</accession>
<evidence type="ECO:0000256" key="2">
    <source>
        <dbReference type="ARBA" id="ARBA00023163"/>
    </source>
</evidence>
<sequence length="126" mass="14208">MFQVYCECLSDAAVFVQSPNCNQRHGWHPTTVCKIPPNCNLKIFNNAEFAAQLAESVEKGYEAVFALTRLCTIRISFVKGWGADYRRQTIDATPCWIEAHLNGPLQWIDRVLRSMGAPMVAHSSFT</sequence>
<dbReference type="GO" id="GO:0045944">
    <property type="term" value="P:positive regulation of transcription by RNA polymerase II"/>
    <property type="evidence" value="ECO:0007669"/>
    <property type="project" value="TreeGrafter"/>
</dbReference>
<dbReference type="GO" id="GO:0070411">
    <property type="term" value="F:I-SMAD binding"/>
    <property type="evidence" value="ECO:0007669"/>
    <property type="project" value="TreeGrafter"/>
</dbReference>